<reference evidence="1 2" key="1">
    <citation type="submission" date="2020-04" db="EMBL/GenBank/DDBJ databases">
        <authorList>
            <person name="Alioto T."/>
            <person name="Alioto T."/>
            <person name="Gomez Garrido J."/>
        </authorList>
    </citation>
    <scope>NUCLEOTIDE SEQUENCE [LARGE SCALE GENOMIC DNA]</scope>
</reference>
<dbReference type="PANTHER" id="PTHR38681">
    <property type="entry name" value="RETROVIRUS-RELATED POL POLYPROTEIN FROM TRANSPOSON 412-LIKE PROTEIN-RELATED"/>
    <property type="match status" value="1"/>
</dbReference>
<keyword evidence="2" id="KW-1185">Reference proteome</keyword>
<dbReference type="EMBL" id="CADEPI010000467">
    <property type="protein sequence ID" value="CAB3386284.1"/>
    <property type="molecule type" value="Genomic_DNA"/>
</dbReference>
<dbReference type="AlphaFoldDB" id="A0A8S1DYQ2"/>
<name>A0A8S1DYQ2_9INSE</name>
<sequence length="165" mass="19072">MDWLSDFIAPLRQHSCAMTPIPGPKCFQWCYSDYARSSKKFFKLPQRRCSMVSHFASLKRMAKLRPAPVKAHGEQKVFVYQNLATCPFVYLRTDFVRKPLQAPYTGPHKVLERSLNQRLYQLNKTSQPLRGPKSPKNPFLLTKNNHGWSIAISRGQRKNVPSLQP</sequence>
<evidence type="ECO:0000313" key="2">
    <source>
        <dbReference type="Proteomes" id="UP000494165"/>
    </source>
</evidence>
<accession>A0A8S1DYQ2</accession>
<organism evidence="1 2">
    <name type="scientific">Cloeon dipterum</name>
    <dbReference type="NCBI Taxonomy" id="197152"/>
    <lineage>
        <taxon>Eukaryota</taxon>
        <taxon>Metazoa</taxon>
        <taxon>Ecdysozoa</taxon>
        <taxon>Arthropoda</taxon>
        <taxon>Hexapoda</taxon>
        <taxon>Insecta</taxon>
        <taxon>Pterygota</taxon>
        <taxon>Palaeoptera</taxon>
        <taxon>Ephemeroptera</taxon>
        <taxon>Pisciforma</taxon>
        <taxon>Baetidae</taxon>
        <taxon>Cloeon</taxon>
    </lineage>
</organism>
<protein>
    <submittedName>
        <fullName evidence="1">Uncharacterized protein</fullName>
    </submittedName>
</protein>
<dbReference type="OrthoDB" id="422540at2759"/>
<evidence type="ECO:0000313" key="1">
    <source>
        <dbReference type="EMBL" id="CAB3386284.1"/>
    </source>
</evidence>
<dbReference type="PANTHER" id="PTHR38681:SF1">
    <property type="entry name" value="RETROVIRUS-RELATED POL POLYPROTEIN FROM TRANSPOSON 412-LIKE PROTEIN"/>
    <property type="match status" value="1"/>
</dbReference>
<dbReference type="Proteomes" id="UP000494165">
    <property type="component" value="Unassembled WGS sequence"/>
</dbReference>
<proteinExistence type="predicted"/>
<gene>
    <name evidence="1" type="ORF">CLODIP_2_CD09535</name>
</gene>
<comment type="caution">
    <text evidence="1">The sequence shown here is derived from an EMBL/GenBank/DDBJ whole genome shotgun (WGS) entry which is preliminary data.</text>
</comment>